<reference evidence="2" key="1">
    <citation type="submission" date="2022-11" db="UniProtKB">
        <authorList>
            <consortium name="WormBaseParasite"/>
        </authorList>
    </citation>
    <scope>IDENTIFICATION</scope>
</reference>
<accession>A0AC34FBW1</accession>
<evidence type="ECO:0000313" key="2">
    <source>
        <dbReference type="WBParaSite" id="ES5_v2.g14553.t1"/>
    </source>
</evidence>
<proteinExistence type="predicted"/>
<evidence type="ECO:0000313" key="1">
    <source>
        <dbReference type="Proteomes" id="UP000887579"/>
    </source>
</evidence>
<dbReference type="WBParaSite" id="ES5_v2.g14553.t1">
    <property type="protein sequence ID" value="ES5_v2.g14553.t1"/>
    <property type="gene ID" value="ES5_v2.g14553"/>
</dbReference>
<name>A0AC34FBW1_9BILA</name>
<organism evidence="1 2">
    <name type="scientific">Panagrolaimus sp. ES5</name>
    <dbReference type="NCBI Taxonomy" id="591445"/>
    <lineage>
        <taxon>Eukaryota</taxon>
        <taxon>Metazoa</taxon>
        <taxon>Ecdysozoa</taxon>
        <taxon>Nematoda</taxon>
        <taxon>Chromadorea</taxon>
        <taxon>Rhabditida</taxon>
        <taxon>Tylenchina</taxon>
        <taxon>Panagrolaimomorpha</taxon>
        <taxon>Panagrolaimoidea</taxon>
        <taxon>Panagrolaimidae</taxon>
        <taxon>Panagrolaimus</taxon>
    </lineage>
</organism>
<dbReference type="Proteomes" id="UP000887579">
    <property type="component" value="Unplaced"/>
</dbReference>
<protein>
    <submittedName>
        <fullName evidence="2">MARVEL domain-containing protein</fullName>
    </submittedName>
</protein>
<sequence length="190" mass="21139">MEEEAEHDVRVTHTSKTTSFPPPPQFTHQSPPRIDRTETPAFTFVAGKQQLGSVAILLAIIGAFFSVVSFSLDHAAPSLRLHQPIFSEYNLILAVIILIALVFAYFHPQHKWIYLCISCTSIVFVLLTLANFIFHICLLDQTDESKISSKNYEALSVVKIVKAGAAFTFMDGLFKVFIAAICIVIIVLKV</sequence>